<name>A0A814U382_9BILA</name>
<feature type="transmembrane region" description="Helical" evidence="2">
    <location>
        <begin position="46"/>
        <end position="64"/>
    </location>
</feature>
<dbReference type="CDD" id="cd05819">
    <property type="entry name" value="NHL"/>
    <property type="match status" value="1"/>
</dbReference>
<feature type="compositionally biased region" description="Low complexity" evidence="1">
    <location>
        <begin position="9"/>
        <end position="23"/>
    </location>
</feature>
<reference evidence="4" key="1">
    <citation type="submission" date="2021-02" db="EMBL/GenBank/DDBJ databases">
        <authorList>
            <person name="Nowell W R."/>
        </authorList>
    </citation>
    <scope>NUCLEOTIDE SEQUENCE</scope>
</reference>
<keyword evidence="2" id="KW-0472">Membrane</keyword>
<evidence type="ECO:0000313" key="3">
    <source>
        <dbReference type="EMBL" id="CAF1063683.1"/>
    </source>
</evidence>
<evidence type="ECO:0000256" key="2">
    <source>
        <dbReference type="SAM" id="Phobius"/>
    </source>
</evidence>
<keyword evidence="5" id="KW-1185">Reference proteome</keyword>
<accession>A0A814U382</accession>
<dbReference type="SUPFAM" id="SSF63825">
    <property type="entry name" value="YWTD domain"/>
    <property type="match status" value="2"/>
</dbReference>
<comment type="caution">
    <text evidence="4">The sequence shown here is derived from an EMBL/GenBank/DDBJ whole genome shotgun (WGS) entry which is preliminary data.</text>
</comment>
<dbReference type="AlphaFoldDB" id="A0A814U382"/>
<dbReference type="Proteomes" id="UP000663832">
    <property type="component" value="Unassembled WGS sequence"/>
</dbReference>
<protein>
    <submittedName>
        <fullName evidence="4">Uncharacterized protein</fullName>
    </submittedName>
</protein>
<evidence type="ECO:0000313" key="4">
    <source>
        <dbReference type="EMBL" id="CAF1169308.1"/>
    </source>
</evidence>
<dbReference type="Gene3D" id="2.40.10.500">
    <property type="match status" value="2"/>
</dbReference>
<dbReference type="Gene3D" id="2.120.10.30">
    <property type="entry name" value="TolB, C-terminal domain"/>
    <property type="match status" value="2"/>
</dbReference>
<dbReference type="InterPro" id="IPR011042">
    <property type="entry name" value="6-blade_b-propeller_TolB-like"/>
</dbReference>
<evidence type="ECO:0000313" key="5">
    <source>
        <dbReference type="Proteomes" id="UP000663832"/>
    </source>
</evidence>
<evidence type="ECO:0000256" key="1">
    <source>
        <dbReference type="SAM" id="MobiDB-lite"/>
    </source>
</evidence>
<sequence length="913" mass="103693">MSDFDNENPLSKSSYSPLSKSSYTPLSPVIIEPVIRTSFTFTKKRILIACTITLSLVIILVILFKIPSRSSSSKSQSSTIFDTTTSATKISDLTTSTTMPNPSPRTSIEAPIFSSKSCFIPNGNASWSRVFTVFINPSSQCLSSENELCGPSDLFIDNIHDTLYVVDKNNDRILKYLLNEIYDTEVGATGITVASNNLFLPQSIFVDTNTEDMYIMDLIQKENPERSYLFYQVLIWKKNDNAGKVLISEEADISFGVLSHHLTLDKEMNIYVGTGFFIKKWLASTDYMEKIIVAGKNEIYPRQSTDVYYPMGFVVTDDLTLYIADTRNKRIQKWTVNGTEGTTVAGNLTYVTGITMDCNRYLYFTVAFNLVYQLNIVTNKKQIILGNEDDLIESLRDQANVIKFDKFGTTSYDNTNALQFCEEQLTVHEKYLSNPKHISIGRYHQVLRFYRNIYPLKHMTLIEMEEELIQLETMTETCDNTVEENILEQTSFLTNNQNDQQDQDEDDPLLDSNHNNPPTVIRTSILTKKRISIACAVTLSLVIILVILFKISSRSSSSKSQSSTIFDTTTSTTKIPPITTSTTIPNSSPTTSTEALTFSSKSCSIPSVNATWNTQGTLFINRHGRCLSNENELCDPSDLFIDNIHDTLYVVDTNNDRILKYLLNEIYDTEVGATGITVANQDLISPQSIFVDTNTEDMYIIDFGQKYASRLQYHASYRIHLWKKNENDGKILISEEGEYLFGQARPHLTLDKEMNIYIGTRFYIRKWLASTDYMEKIFLAGKNQYNPNQMTDLFDPVGFVVTDDLTLYIADWNNKRIQKWTVNATEGTTVVGNLTYVIAITMDCNGYLYYIDTYKYTITQLNIVTNQSRIIGGFQDDLKKLMLHSPTAIRIDKFGNLFLLDGNKVYKLSIVQK</sequence>
<keyword evidence="2" id="KW-0812">Transmembrane</keyword>
<feature type="transmembrane region" description="Helical" evidence="2">
    <location>
        <begin position="531"/>
        <end position="551"/>
    </location>
</feature>
<keyword evidence="2" id="KW-1133">Transmembrane helix</keyword>
<feature type="region of interest" description="Disordered" evidence="1">
    <location>
        <begin position="1"/>
        <end position="23"/>
    </location>
</feature>
<dbReference type="EMBL" id="CAJNOM010000166">
    <property type="protein sequence ID" value="CAF1169308.1"/>
    <property type="molecule type" value="Genomic_DNA"/>
</dbReference>
<dbReference type="Proteomes" id="UP000663877">
    <property type="component" value="Unassembled WGS sequence"/>
</dbReference>
<dbReference type="EMBL" id="CAJNOI010000103">
    <property type="protein sequence ID" value="CAF1063683.1"/>
    <property type="molecule type" value="Genomic_DNA"/>
</dbReference>
<gene>
    <name evidence="3" type="ORF">BJG266_LOCUS19310</name>
    <name evidence="4" type="ORF">QVE165_LOCUS24026</name>
</gene>
<feature type="region of interest" description="Disordered" evidence="1">
    <location>
        <begin position="497"/>
        <end position="517"/>
    </location>
</feature>
<proteinExistence type="predicted"/>
<organism evidence="4 5">
    <name type="scientific">Adineta steineri</name>
    <dbReference type="NCBI Taxonomy" id="433720"/>
    <lineage>
        <taxon>Eukaryota</taxon>
        <taxon>Metazoa</taxon>
        <taxon>Spiralia</taxon>
        <taxon>Gnathifera</taxon>
        <taxon>Rotifera</taxon>
        <taxon>Eurotatoria</taxon>
        <taxon>Bdelloidea</taxon>
        <taxon>Adinetida</taxon>
        <taxon>Adinetidae</taxon>
        <taxon>Adineta</taxon>
    </lineage>
</organism>